<dbReference type="OrthoDB" id="230896at2"/>
<feature type="transmembrane region" description="Helical" evidence="2">
    <location>
        <begin position="191"/>
        <end position="215"/>
    </location>
</feature>
<evidence type="ECO:0000313" key="3">
    <source>
        <dbReference type="EMBL" id="QDT25497.1"/>
    </source>
</evidence>
<keyword evidence="2" id="KW-1133">Transmembrane helix</keyword>
<reference evidence="4 6" key="1">
    <citation type="submission" date="2019-02" db="EMBL/GenBank/DDBJ databases">
        <title>Deep-cultivation of Planctomycetes and their phenomic and genomic characterization uncovers novel biology.</title>
        <authorList>
            <person name="Wiegand S."/>
            <person name="Jogler M."/>
            <person name="Boedeker C."/>
            <person name="Pinto D."/>
            <person name="Vollmers J."/>
            <person name="Rivas-Marin E."/>
            <person name="Kohn T."/>
            <person name="Peeters S.H."/>
            <person name="Heuer A."/>
            <person name="Rast P."/>
            <person name="Oberbeckmann S."/>
            <person name="Bunk B."/>
            <person name="Jeske O."/>
            <person name="Meyerdierks A."/>
            <person name="Storesund J.E."/>
            <person name="Kallscheuer N."/>
            <person name="Luecker S."/>
            <person name="Lage O.M."/>
            <person name="Pohl T."/>
            <person name="Merkel B.J."/>
            <person name="Hornburger P."/>
            <person name="Mueller R.-W."/>
            <person name="Bruemmer F."/>
            <person name="Labrenz M."/>
            <person name="Spormann A.M."/>
            <person name="Op den Camp H."/>
            <person name="Overmann J."/>
            <person name="Amann R."/>
            <person name="Jetten M.S.M."/>
            <person name="Mascher T."/>
            <person name="Medema M.H."/>
            <person name="Devos D.P."/>
            <person name="Kaster A.-K."/>
            <person name="Ovreas L."/>
            <person name="Rohde M."/>
            <person name="Galperin M.Y."/>
            <person name="Jogler C."/>
        </authorList>
    </citation>
    <scope>NUCLEOTIDE SEQUENCE [LARGE SCALE GENOMIC DNA]</scope>
    <source>
        <strain evidence="3 5">Enr10</strain>
        <strain evidence="4 6">Pan153</strain>
    </source>
</reference>
<evidence type="ECO:0000313" key="4">
    <source>
        <dbReference type="EMBL" id="QDV18424.1"/>
    </source>
</evidence>
<feature type="transmembrane region" description="Helical" evidence="2">
    <location>
        <begin position="160"/>
        <end position="179"/>
    </location>
</feature>
<organism evidence="4 6">
    <name type="scientific">Gimesia panareensis</name>
    <dbReference type="NCBI Taxonomy" id="2527978"/>
    <lineage>
        <taxon>Bacteria</taxon>
        <taxon>Pseudomonadati</taxon>
        <taxon>Planctomycetota</taxon>
        <taxon>Planctomycetia</taxon>
        <taxon>Planctomycetales</taxon>
        <taxon>Planctomycetaceae</taxon>
        <taxon>Gimesia</taxon>
    </lineage>
</organism>
<feature type="transmembrane region" description="Helical" evidence="2">
    <location>
        <begin position="255"/>
        <end position="273"/>
    </location>
</feature>
<keyword evidence="2" id="KW-0472">Membrane</keyword>
<dbReference type="PANTHER" id="PTHR47485">
    <property type="entry name" value="THYLAKOID LUMENAL 17.4 KDA PROTEIN, CHLOROPLASTIC"/>
    <property type="match status" value="1"/>
</dbReference>
<dbReference type="SUPFAM" id="SSF141571">
    <property type="entry name" value="Pentapeptide repeat-like"/>
    <property type="match status" value="1"/>
</dbReference>
<evidence type="ECO:0000256" key="1">
    <source>
        <dbReference type="ARBA" id="ARBA00022737"/>
    </source>
</evidence>
<accession>A0A517Q1J7</accession>
<evidence type="ECO:0000313" key="6">
    <source>
        <dbReference type="Proteomes" id="UP000320839"/>
    </source>
</evidence>
<dbReference type="EMBL" id="CP036317">
    <property type="protein sequence ID" value="QDV18424.1"/>
    <property type="molecule type" value="Genomic_DNA"/>
</dbReference>
<sequence length="282" mass="30572">MAVRKHVELVRQGKDAIAEWRSANRGVTLELSGVEFGEIDLSGADLSGAILIKSDLCGADLSGADLSGANLNKGIFRKINLSQANLENAKLIKADLRYADLSEASLINADLSGADLSNAELDGAALKETIFHNATGYSLSRNQKSRNKVKVSQFKLGKGYWILLISLAQFLIVNAPGLLMPPAQARPFMALLMLLFMGSGALLFLGFLIGSVFIANDKGYSGGFGAFLFILFVVIAYFLTRLEVNEGIPGMADSGLIYIILLWWLGPIILMLLPDRSKKRLY</sequence>
<dbReference type="AlphaFoldDB" id="A0A518FPZ2"/>
<proteinExistence type="predicted"/>
<dbReference type="PANTHER" id="PTHR47485:SF1">
    <property type="entry name" value="THYLAKOID LUMENAL 17.4 KDA PROTEIN, CHLOROPLASTIC"/>
    <property type="match status" value="1"/>
</dbReference>
<dbReference type="RefSeq" id="WP_145448187.1">
    <property type="nucleotide sequence ID" value="NZ_CP036317.1"/>
</dbReference>
<dbReference type="Proteomes" id="UP000315647">
    <property type="component" value="Chromosome"/>
</dbReference>
<accession>A0A518FPZ2</accession>
<evidence type="ECO:0000256" key="2">
    <source>
        <dbReference type="SAM" id="Phobius"/>
    </source>
</evidence>
<keyword evidence="5" id="KW-1185">Reference proteome</keyword>
<keyword evidence="2" id="KW-0812">Transmembrane</keyword>
<dbReference type="InterPro" id="IPR001646">
    <property type="entry name" value="5peptide_repeat"/>
</dbReference>
<feature type="transmembrane region" description="Helical" evidence="2">
    <location>
        <begin position="222"/>
        <end position="240"/>
    </location>
</feature>
<dbReference type="Proteomes" id="UP000320839">
    <property type="component" value="Chromosome"/>
</dbReference>
<dbReference type="Pfam" id="PF00805">
    <property type="entry name" value="Pentapeptide"/>
    <property type="match status" value="2"/>
</dbReference>
<dbReference type="Gene3D" id="2.160.20.80">
    <property type="entry name" value="E3 ubiquitin-protein ligase SopA"/>
    <property type="match status" value="1"/>
</dbReference>
<dbReference type="EMBL" id="CP037421">
    <property type="protein sequence ID" value="QDT25497.1"/>
    <property type="molecule type" value="Genomic_DNA"/>
</dbReference>
<keyword evidence="1" id="KW-0677">Repeat</keyword>
<gene>
    <name evidence="4" type="primary">pipB2_2</name>
    <name evidence="3" type="synonym">pipB2</name>
    <name evidence="3" type="ORF">Enr10x_07930</name>
    <name evidence="4" type="ORF">Pan153_30820</name>
</gene>
<protein>
    <submittedName>
        <fullName evidence="4">Secreted effector protein pipB2</fullName>
    </submittedName>
</protein>
<name>A0A518FPZ2_9PLAN</name>
<evidence type="ECO:0000313" key="5">
    <source>
        <dbReference type="Proteomes" id="UP000315647"/>
    </source>
</evidence>